<dbReference type="Pfam" id="PF03706">
    <property type="entry name" value="LPG_synthase_TM"/>
    <property type="match status" value="1"/>
</dbReference>
<dbReference type="GO" id="GO:0016755">
    <property type="term" value="F:aminoacyltransferase activity"/>
    <property type="evidence" value="ECO:0007669"/>
    <property type="project" value="TreeGrafter"/>
</dbReference>
<dbReference type="STRING" id="1503925.TH53_21460"/>
<dbReference type="PANTHER" id="PTHR34697">
    <property type="entry name" value="PHOSPHATIDYLGLYCEROL LYSYLTRANSFERASE"/>
    <property type="match status" value="1"/>
</dbReference>
<dbReference type="Pfam" id="PF09924">
    <property type="entry name" value="LPG_synthase_C"/>
    <property type="match status" value="1"/>
</dbReference>
<feature type="transmembrane region" description="Helical" evidence="7">
    <location>
        <begin position="286"/>
        <end position="305"/>
    </location>
</feature>
<dbReference type="InterPro" id="IPR024320">
    <property type="entry name" value="LPG_synthase_C"/>
</dbReference>
<feature type="transmembrane region" description="Helical" evidence="7">
    <location>
        <begin position="166"/>
        <end position="186"/>
    </location>
</feature>
<comment type="subcellular location">
    <subcellularLocation>
        <location evidence="1">Cell membrane</location>
        <topology evidence="1">Multi-pass membrane protein</topology>
    </subcellularLocation>
</comment>
<gene>
    <name evidence="9" type="ORF">TH53_21460</name>
</gene>
<evidence type="ECO:0000256" key="6">
    <source>
        <dbReference type="ARBA" id="ARBA00023136"/>
    </source>
</evidence>
<organism evidence="9 10">
    <name type="scientific">Pedobacter lusitanus</name>
    <dbReference type="NCBI Taxonomy" id="1503925"/>
    <lineage>
        <taxon>Bacteria</taxon>
        <taxon>Pseudomonadati</taxon>
        <taxon>Bacteroidota</taxon>
        <taxon>Sphingobacteriia</taxon>
        <taxon>Sphingobacteriales</taxon>
        <taxon>Sphingobacteriaceae</taxon>
        <taxon>Pedobacter</taxon>
    </lineage>
</organism>
<feature type="transmembrane region" description="Helical" evidence="7">
    <location>
        <begin position="448"/>
        <end position="474"/>
    </location>
</feature>
<keyword evidence="4 7" id="KW-0812">Transmembrane</keyword>
<evidence type="ECO:0000259" key="8">
    <source>
        <dbReference type="Pfam" id="PF09924"/>
    </source>
</evidence>
<feature type="transmembrane region" description="Helical" evidence="7">
    <location>
        <begin position="138"/>
        <end position="160"/>
    </location>
</feature>
<evidence type="ECO:0000256" key="7">
    <source>
        <dbReference type="SAM" id="Phobius"/>
    </source>
</evidence>
<feature type="domain" description="Phosphatidylglycerol lysyltransferase C-terminal" evidence="8">
    <location>
        <begin position="553"/>
        <end position="845"/>
    </location>
</feature>
<keyword evidence="6 7" id="KW-0472">Membrane</keyword>
<keyword evidence="10" id="KW-1185">Reference proteome</keyword>
<feature type="transmembrane region" description="Helical" evidence="7">
    <location>
        <begin position="20"/>
        <end position="37"/>
    </location>
</feature>
<proteinExistence type="predicted"/>
<dbReference type="Proteomes" id="UP000032049">
    <property type="component" value="Unassembled WGS sequence"/>
</dbReference>
<feature type="transmembrane region" description="Helical" evidence="7">
    <location>
        <begin position="397"/>
        <end position="414"/>
    </location>
</feature>
<feature type="transmembrane region" description="Helical" evidence="7">
    <location>
        <begin position="514"/>
        <end position="534"/>
    </location>
</feature>
<evidence type="ECO:0000313" key="10">
    <source>
        <dbReference type="Proteomes" id="UP000032049"/>
    </source>
</evidence>
<accession>A0A0D0GD77</accession>
<feature type="transmembrane region" description="Helical" evidence="7">
    <location>
        <begin position="254"/>
        <end position="274"/>
    </location>
</feature>
<dbReference type="PANTHER" id="PTHR34697:SF2">
    <property type="entry name" value="PHOSPHATIDYLGLYCEROL LYSYLTRANSFERASE"/>
    <property type="match status" value="1"/>
</dbReference>
<feature type="transmembrane region" description="Helical" evidence="7">
    <location>
        <begin position="336"/>
        <end position="355"/>
    </location>
</feature>
<dbReference type="OrthoDB" id="145485at2"/>
<dbReference type="GO" id="GO:0055091">
    <property type="term" value="P:phospholipid homeostasis"/>
    <property type="evidence" value="ECO:0007669"/>
    <property type="project" value="TreeGrafter"/>
</dbReference>
<keyword evidence="2" id="KW-1003">Cell membrane</keyword>
<keyword evidence="5 7" id="KW-1133">Transmembrane helix</keyword>
<protein>
    <recommendedName>
        <fullName evidence="8">Phosphatidylglycerol lysyltransferase C-terminal domain-containing protein</fullName>
    </recommendedName>
</protein>
<evidence type="ECO:0000256" key="5">
    <source>
        <dbReference type="ARBA" id="ARBA00022989"/>
    </source>
</evidence>
<feature type="transmembrane region" description="Helical" evidence="7">
    <location>
        <begin position="58"/>
        <end position="77"/>
    </location>
</feature>
<evidence type="ECO:0000256" key="1">
    <source>
        <dbReference type="ARBA" id="ARBA00004651"/>
    </source>
</evidence>
<comment type="caution">
    <text evidence="9">The sequence shown here is derived from an EMBL/GenBank/DDBJ whole genome shotgun (WGS) entry which is preliminary data.</text>
</comment>
<evidence type="ECO:0000256" key="3">
    <source>
        <dbReference type="ARBA" id="ARBA00022679"/>
    </source>
</evidence>
<sequence>MKLPAQYNPVPFIKDNYKIIASYIFTLFFIGLGIWFIQHEKAELQQVKYLVLTSKWDWITFGIALSVVYIFMHGLMYKYSFSAVGSKVSLMDSTMLYLKRNFISVFLPAGGVSSLAFFSGEIEQKGVAKSQINFASSIYGFVGILSVVVMAIPVFIYAIFKGSIGAGEWIGLIAIFALIGGIYLMYRSIATNGKFYQLLIKYIPAVEVFLSEFRNNQIEPRSFIWTFVYSMLIEVIGVVHIYIAMVALNIEPSLIIATISYVVGVVFLIISPFLRGLGAVEASMTFMLIRLGYSEAAAVSVTFLYRFMEFWIPMLLGALSFLVKINKLLMRIVPALMILALGIVNIVSVLTPAIHERLVFLKNFLPISAIAASNYFVLVAGLFLLVTAAFMLRGLKMAWYFALGLCVFSLFGNLTKAIDYEEALYSVIVIIGLVASRKEYYVKHNSRLRFIGIQTTLLSVAAVVLYGTVGFYFLDAKHFNVDFGILQSVKYTLENFVLIDSTDLVPQDAFARGFLYSINISGFLSVAFLVYTLIRPYIIKDTTDEEEFEWARTQLDKYGNSAMDYFKTYQDKLIYRSPDLEGFISYRIAGNFAVVLESPVTAPENLKAFIKSFDKYCFESGMKSFYYRVAEEHLEPFIKSGKKRLFLGQEGVVNLTTFTLDGGNRKSIRNALKKVGEKGFHSKIYEAPVKDGLLQKIKSVSDEWLEETEREEIVFSQGMFNWEELKNQTIITVENSEEKIVAFLNVIPDYAKGEGTYDLIRKTSDAPNGVIDFILVELFKYLKEKGYTSVNIGFAPLSGLMDPKNLPERSLKFAYEKIKSFSHYKGLRDAKDKFSPVWHNKYLVYAQDYDLIQIPAVLAKVIKP</sequence>
<name>A0A0D0GD77_9SPHI</name>
<dbReference type="GO" id="GO:0005886">
    <property type="term" value="C:plasma membrane"/>
    <property type="evidence" value="ECO:0007669"/>
    <property type="project" value="UniProtKB-SubCell"/>
</dbReference>
<feature type="transmembrane region" description="Helical" evidence="7">
    <location>
        <begin position="367"/>
        <end position="390"/>
    </location>
</feature>
<dbReference type="AlphaFoldDB" id="A0A0D0GD77"/>
<evidence type="ECO:0000313" key="9">
    <source>
        <dbReference type="EMBL" id="KIO75272.1"/>
    </source>
</evidence>
<evidence type="ECO:0000256" key="2">
    <source>
        <dbReference type="ARBA" id="ARBA00022475"/>
    </source>
</evidence>
<reference evidence="9 10" key="1">
    <citation type="submission" date="2015-01" db="EMBL/GenBank/DDBJ databases">
        <title>Draft genome sequence of Pedobacter sp. NL19 isolated from sludge of an effluent treatment pond in an abandoned uranium mine.</title>
        <authorList>
            <person name="Santos T."/>
            <person name="Caetano T."/>
            <person name="Covas C."/>
            <person name="Cruz A."/>
            <person name="Mendo S."/>
        </authorList>
    </citation>
    <scope>NUCLEOTIDE SEQUENCE [LARGE SCALE GENOMIC DNA]</scope>
    <source>
        <strain evidence="9 10">NL19</strain>
    </source>
</reference>
<dbReference type="RefSeq" id="WP_041885423.1">
    <property type="nucleotide sequence ID" value="NZ_CP157278.1"/>
</dbReference>
<keyword evidence="3" id="KW-0808">Transferase</keyword>
<dbReference type="InterPro" id="IPR022791">
    <property type="entry name" value="L-PG_synthase/AglD"/>
</dbReference>
<dbReference type="EMBL" id="JXRA01000108">
    <property type="protein sequence ID" value="KIO75272.1"/>
    <property type="molecule type" value="Genomic_DNA"/>
</dbReference>
<dbReference type="InterPro" id="IPR051211">
    <property type="entry name" value="PG_lysyltransferase"/>
</dbReference>
<feature type="transmembrane region" description="Helical" evidence="7">
    <location>
        <begin position="223"/>
        <end position="248"/>
    </location>
</feature>
<evidence type="ECO:0000256" key="4">
    <source>
        <dbReference type="ARBA" id="ARBA00022692"/>
    </source>
</evidence>
<feature type="transmembrane region" description="Helical" evidence="7">
    <location>
        <begin position="97"/>
        <end position="118"/>
    </location>
</feature>